<dbReference type="Pfam" id="PF11625">
    <property type="entry name" value="DUF3253"/>
    <property type="match status" value="1"/>
</dbReference>
<name>A0A4Q1JUU8_9GAMM</name>
<organism evidence="1 2">
    <name type="scientific">Pseudoxanthomonas composti</name>
    <dbReference type="NCBI Taxonomy" id="2137479"/>
    <lineage>
        <taxon>Bacteria</taxon>
        <taxon>Pseudomonadati</taxon>
        <taxon>Pseudomonadota</taxon>
        <taxon>Gammaproteobacteria</taxon>
        <taxon>Lysobacterales</taxon>
        <taxon>Lysobacteraceae</taxon>
        <taxon>Pseudoxanthomonas</taxon>
    </lineage>
</organism>
<dbReference type="InterPro" id="IPR036390">
    <property type="entry name" value="WH_DNA-bd_sf"/>
</dbReference>
<dbReference type="InterPro" id="IPR036388">
    <property type="entry name" value="WH-like_DNA-bd_sf"/>
</dbReference>
<dbReference type="SUPFAM" id="SSF46785">
    <property type="entry name" value="Winged helix' DNA-binding domain"/>
    <property type="match status" value="1"/>
</dbReference>
<comment type="caution">
    <text evidence="1">The sequence shown here is derived from an EMBL/GenBank/DDBJ whole genome shotgun (WGS) entry which is preliminary data.</text>
</comment>
<protein>
    <submittedName>
        <fullName evidence="1">DUF3253 domain-containing protein</fullName>
    </submittedName>
</protein>
<dbReference type="EMBL" id="SAWZ01000004">
    <property type="protein sequence ID" value="RXR05906.1"/>
    <property type="molecule type" value="Genomic_DNA"/>
</dbReference>
<evidence type="ECO:0000313" key="1">
    <source>
        <dbReference type="EMBL" id="RXR05906.1"/>
    </source>
</evidence>
<sequence length="91" mass="10193">MPEAQDQRIRHAVLALLAQRAPEHSICPSEVARALEQDPMRWRALMPAVRRIAAALAEEGRIQVTQRAHPVQIEQVSGPVRLHRGSGFDRS</sequence>
<evidence type="ECO:0000313" key="2">
    <source>
        <dbReference type="Proteomes" id="UP000289784"/>
    </source>
</evidence>
<dbReference type="OrthoDB" id="6183357at2"/>
<reference evidence="1 2" key="1">
    <citation type="submission" date="2019-01" db="EMBL/GenBank/DDBJ databases">
        <title>Pseudoxanthomonas composti sp. nov., isolated from compost.</title>
        <authorList>
            <person name="Yang G."/>
        </authorList>
    </citation>
    <scope>NUCLEOTIDE SEQUENCE [LARGE SCALE GENOMIC DNA]</scope>
    <source>
        <strain evidence="1 2">GSS15</strain>
    </source>
</reference>
<dbReference type="Gene3D" id="1.10.10.10">
    <property type="entry name" value="Winged helix-like DNA-binding domain superfamily/Winged helix DNA-binding domain"/>
    <property type="match status" value="1"/>
</dbReference>
<dbReference type="InterPro" id="IPR021660">
    <property type="entry name" value="DUF3253"/>
</dbReference>
<keyword evidence="2" id="KW-1185">Reference proteome</keyword>
<dbReference type="RefSeq" id="WP_129470818.1">
    <property type="nucleotide sequence ID" value="NZ_SAWZ01000004.1"/>
</dbReference>
<accession>A0A4Q1JUU8</accession>
<dbReference type="Proteomes" id="UP000289784">
    <property type="component" value="Unassembled WGS sequence"/>
</dbReference>
<dbReference type="AlphaFoldDB" id="A0A4Q1JUU8"/>
<proteinExistence type="predicted"/>
<gene>
    <name evidence="1" type="ORF">EPA99_08595</name>
</gene>